<protein>
    <submittedName>
        <fullName evidence="2">Uncharacterized protein</fullName>
    </submittedName>
</protein>
<evidence type="ECO:0000256" key="1">
    <source>
        <dbReference type="SAM" id="Phobius"/>
    </source>
</evidence>
<dbReference type="EMBL" id="MPDP01000304">
    <property type="protein sequence ID" value="KAK1450670.1"/>
    <property type="molecule type" value="Genomic_DNA"/>
</dbReference>
<reference evidence="2" key="1">
    <citation type="submission" date="2016-11" db="EMBL/GenBank/DDBJ databases">
        <title>The genome sequence of Colletotrichum cuscutae.</title>
        <authorList>
            <person name="Baroncelli R."/>
        </authorList>
    </citation>
    <scope>NUCLEOTIDE SEQUENCE</scope>
    <source>
        <strain evidence="2">IMI 304802</strain>
    </source>
</reference>
<evidence type="ECO:0000313" key="3">
    <source>
        <dbReference type="Proteomes" id="UP001239213"/>
    </source>
</evidence>
<accession>A0AAI9U2Z4</accession>
<comment type="caution">
    <text evidence="2">The sequence shown here is derived from an EMBL/GenBank/DDBJ whole genome shotgun (WGS) entry which is preliminary data.</text>
</comment>
<dbReference type="AlphaFoldDB" id="A0AAI9U2Z4"/>
<dbReference type="Proteomes" id="UP001239213">
    <property type="component" value="Unassembled WGS sequence"/>
</dbReference>
<name>A0AAI9U2Z4_9PEZI</name>
<organism evidence="2 3">
    <name type="scientific">Colletotrichum cuscutae</name>
    <dbReference type="NCBI Taxonomy" id="1209917"/>
    <lineage>
        <taxon>Eukaryota</taxon>
        <taxon>Fungi</taxon>
        <taxon>Dikarya</taxon>
        <taxon>Ascomycota</taxon>
        <taxon>Pezizomycotina</taxon>
        <taxon>Sordariomycetes</taxon>
        <taxon>Hypocreomycetidae</taxon>
        <taxon>Glomerellales</taxon>
        <taxon>Glomerellaceae</taxon>
        <taxon>Colletotrichum</taxon>
        <taxon>Colletotrichum acutatum species complex</taxon>
    </lineage>
</organism>
<proteinExistence type="predicted"/>
<gene>
    <name evidence="2" type="ORF">CCUS01_02126</name>
</gene>
<keyword evidence="3" id="KW-1185">Reference proteome</keyword>
<feature type="transmembrane region" description="Helical" evidence="1">
    <location>
        <begin position="64"/>
        <end position="83"/>
    </location>
</feature>
<sequence length="607" mass="67728">MPWTNEKQSASRKQRPVRFRRYTIQLDTTRSIDVEANVLRQREHYEERTKARTKQKAFQRNRNGFSVVSTVVFGGSITLPYIANSQLNLYIENKWTPSFGTELPRIYLQRFSSLESSSSMKIEVTDAFGLNGPNSNILLTPGPSTTVSEQNSMEIPRKILAHRQLDNTVSAVVRAVISLIVVLDGHVLTLSSTIRRVTTLMLCIDMITEFRNGFRKSKGGDRTRIDTQTGFYYASAIWIAVFDNDKSLWNFKIIQILVVLGDIVNHGTVSILFKLQDDKMSFSSLACLTSFLSLTVNLMFNPFHIPVMMMRLCIDCANSLLRNYISDVNNSFWGSIFAFASPRILQKICTADIRSPLGNGLRATNHSHTRPSTACNGKSLTSHNVGFKEPHILWPLGASILAIHRLFYDTIYMFFANVSLSIYANNILSGTYTKDDLFNTCIYPVPVQRHCSLLLIISFPSEICKLSSLVNPSPQSVHASLCRSRSFGAANLSGHNIDKASVITFPGLSPGCSNTSPQGSHTSRAVASSSPLIKWGPRALKIEASIGEAEESLQLPCRVQRIEHVLCLAIINLHALHFDEHNRAPGSGWAKPQLSINFFGLPHDLEN</sequence>
<keyword evidence="1" id="KW-1133">Transmembrane helix</keyword>
<keyword evidence="1" id="KW-0812">Transmembrane</keyword>
<keyword evidence="1" id="KW-0472">Membrane</keyword>
<evidence type="ECO:0000313" key="2">
    <source>
        <dbReference type="EMBL" id="KAK1450670.1"/>
    </source>
</evidence>